<name>A0A8G2BLX4_9PROT</name>
<reference evidence="2 3" key="1">
    <citation type="submission" date="2016-10" db="EMBL/GenBank/DDBJ databases">
        <authorList>
            <person name="Varghese N."/>
            <person name="Submissions S."/>
        </authorList>
    </citation>
    <scope>NUCLEOTIDE SEQUENCE [LARGE SCALE GENOMIC DNA]</scope>
    <source>
        <strain evidence="2 3">DSM 18839</strain>
    </source>
</reference>
<comment type="caution">
    <text evidence="2">The sequence shown here is derived from an EMBL/GenBank/DDBJ whole genome shotgun (WGS) entry which is preliminary data.</text>
</comment>
<keyword evidence="3" id="KW-1185">Reference proteome</keyword>
<feature type="transmembrane region" description="Helical" evidence="1">
    <location>
        <begin position="21"/>
        <end position="44"/>
    </location>
</feature>
<evidence type="ECO:0000313" key="3">
    <source>
        <dbReference type="Proteomes" id="UP000198615"/>
    </source>
</evidence>
<evidence type="ECO:0000313" key="2">
    <source>
        <dbReference type="EMBL" id="SDG46601.1"/>
    </source>
</evidence>
<dbReference type="AlphaFoldDB" id="A0A8G2BLX4"/>
<sequence length="49" mass="5302">MKDRIRRCHCRAALTARAAHAHFTDTVVVGTMMAAAIAATAWLMTSLAM</sequence>
<dbReference type="Proteomes" id="UP000198615">
    <property type="component" value="Unassembled WGS sequence"/>
</dbReference>
<evidence type="ECO:0000256" key="1">
    <source>
        <dbReference type="SAM" id="Phobius"/>
    </source>
</evidence>
<keyword evidence="1" id="KW-0472">Membrane</keyword>
<proteinExistence type="predicted"/>
<gene>
    <name evidence="2" type="ORF">SAMN05660686_04504</name>
</gene>
<accession>A0A8G2BLX4</accession>
<protein>
    <submittedName>
        <fullName evidence="2">Uncharacterized protein</fullName>
    </submittedName>
</protein>
<keyword evidence="1" id="KW-1133">Transmembrane helix</keyword>
<organism evidence="2 3">
    <name type="scientific">Thalassobaculum litoreum DSM 18839</name>
    <dbReference type="NCBI Taxonomy" id="1123362"/>
    <lineage>
        <taxon>Bacteria</taxon>
        <taxon>Pseudomonadati</taxon>
        <taxon>Pseudomonadota</taxon>
        <taxon>Alphaproteobacteria</taxon>
        <taxon>Rhodospirillales</taxon>
        <taxon>Thalassobaculaceae</taxon>
        <taxon>Thalassobaculum</taxon>
    </lineage>
</organism>
<dbReference type="EMBL" id="FNBW01000018">
    <property type="protein sequence ID" value="SDG46601.1"/>
    <property type="molecule type" value="Genomic_DNA"/>
</dbReference>
<keyword evidence="1" id="KW-0812">Transmembrane</keyword>
<dbReference type="RefSeq" id="WP_156907363.1">
    <property type="nucleotide sequence ID" value="NZ_FNBW01000018.1"/>
</dbReference>